<reference evidence="2" key="1">
    <citation type="submission" date="2022-08" db="EMBL/GenBank/DDBJ databases">
        <title>Genomic analyses of the natural microbiome of Caenorhabditis elegans.</title>
        <authorList>
            <person name="Samuel B."/>
        </authorList>
    </citation>
    <scope>NUCLEOTIDE SEQUENCE</scope>
    <source>
        <strain evidence="2">BIGb0277</strain>
    </source>
</reference>
<keyword evidence="1" id="KW-1133">Transmembrane helix</keyword>
<keyword evidence="1" id="KW-0472">Membrane</keyword>
<feature type="transmembrane region" description="Helical" evidence="1">
    <location>
        <begin position="6"/>
        <end position="27"/>
    </location>
</feature>
<dbReference type="Proteomes" id="UP001320691">
    <property type="component" value="Unassembled WGS sequence"/>
</dbReference>
<dbReference type="EMBL" id="JANUEK010000002">
    <property type="protein sequence ID" value="MCS4279025.1"/>
    <property type="molecule type" value="Genomic_DNA"/>
</dbReference>
<feature type="transmembrane region" description="Helical" evidence="1">
    <location>
        <begin position="39"/>
        <end position="61"/>
    </location>
</feature>
<keyword evidence="1" id="KW-0812">Transmembrane</keyword>
<dbReference type="RefSeq" id="WP_259259788.1">
    <property type="nucleotide sequence ID" value="NZ_JANUEK010000002.1"/>
</dbReference>
<evidence type="ECO:0000313" key="3">
    <source>
        <dbReference type="Proteomes" id="UP001320691"/>
    </source>
</evidence>
<name>A0AAW5PGN1_9GAMM</name>
<evidence type="ECO:0008006" key="4">
    <source>
        <dbReference type="Google" id="ProtNLM"/>
    </source>
</evidence>
<sequence>MITIYIYWISTALLSLLYVSSALLYLGKASFVRSAQAELGFSATFLVPFMVLIKLLAPTVILSRFNLALSDLAYAGILYHLLLSGLAQLSVGKPKGAIPAVLGLALLAVSFTTQNVAREMPSPYAPAAYAIN</sequence>
<comment type="caution">
    <text evidence="2">The sequence shown here is derived from an EMBL/GenBank/DDBJ whole genome shotgun (WGS) entry which is preliminary data.</text>
</comment>
<protein>
    <recommendedName>
        <fullName evidence="4">DoxX-like protein</fullName>
    </recommendedName>
</protein>
<evidence type="ECO:0000313" key="2">
    <source>
        <dbReference type="EMBL" id="MCS4279025.1"/>
    </source>
</evidence>
<feature type="transmembrane region" description="Helical" evidence="1">
    <location>
        <begin position="98"/>
        <end position="117"/>
    </location>
</feature>
<evidence type="ECO:0000256" key="1">
    <source>
        <dbReference type="SAM" id="Phobius"/>
    </source>
</evidence>
<feature type="transmembrane region" description="Helical" evidence="1">
    <location>
        <begin position="73"/>
        <end position="91"/>
    </location>
</feature>
<dbReference type="AlphaFoldDB" id="A0AAW5PGN1"/>
<accession>A0AAW5PGN1</accession>
<gene>
    <name evidence="2" type="ORF">M2412_000992</name>
</gene>
<organism evidence="2 3">
    <name type="scientific">Stenotrophomonas rhizophila</name>
    <dbReference type="NCBI Taxonomy" id="216778"/>
    <lineage>
        <taxon>Bacteria</taxon>
        <taxon>Pseudomonadati</taxon>
        <taxon>Pseudomonadota</taxon>
        <taxon>Gammaproteobacteria</taxon>
        <taxon>Lysobacterales</taxon>
        <taxon>Lysobacteraceae</taxon>
        <taxon>Stenotrophomonas</taxon>
    </lineage>
</organism>
<proteinExistence type="predicted"/>